<keyword evidence="1" id="KW-0946">Virion</keyword>
<dbReference type="AlphaFoldDB" id="A0A4S4CAC7"/>
<keyword evidence="1" id="KW-0167">Capsid protein</keyword>
<reference evidence="1 2" key="1">
    <citation type="submission" date="2019-04" db="EMBL/GenBank/DDBJ databases">
        <title>Bacillus sediminilitoris sp. nov., isolated from a tidal flat sediment on the East China Sea.</title>
        <authorList>
            <person name="Wei Y."/>
            <person name="Mao H."/>
            <person name="Fang J."/>
        </authorList>
    </citation>
    <scope>NUCLEOTIDE SEQUENCE [LARGE SCALE GENOMIC DNA]</scope>
    <source>
        <strain evidence="1 2">DSL-17</strain>
    </source>
</reference>
<accession>A0A4S4CAC7</accession>
<keyword evidence="2" id="KW-1185">Reference proteome</keyword>
<protein>
    <submittedName>
        <fullName evidence="1">Spore coat protein CotH</fullName>
    </submittedName>
</protein>
<comment type="caution">
    <text evidence="1">The sequence shown here is derived from an EMBL/GenBank/DDBJ whole genome shotgun (WGS) entry which is preliminary data.</text>
</comment>
<dbReference type="OrthoDB" id="2455195at2"/>
<dbReference type="Pfam" id="PF11122">
    <property type="entry name" value="Spore-coat_CotD"/>
    <property type="match status" value="1"/>
</dbReference>
<evidence type="ECO:0000313" key="2">
    <source>
        <dbReference type="Proteomes" id="UP000310334"/>
    </source>
</evidence>
<evidence type="ECO:0000313" key="1">
    <source>
        <dbReference type="EMBL" id="THF82792.1"/>
    </source>
</evidence>
<sequence length="94" mass="10671">MHCRPKVLAPIVHPTKCCVQNNYAETIVPHIHPQHTTIVNHDFYKHQHYFPQTQSVENEVTHQHFNVYGQPTPGFGGFGGPRPRPGFGFGPFGR</sequence>
<dbReference type="EMBL" id="SSNT01000001">
    <property type="protein sequence ID" value="THF82792.1"/>
    <property type="molecule type" value="Genomic_DNA"/>
</dbReference>
<dbReference type="RefSeq" id="WP_136351035.1">
    <property type="nucleotide sequence ID" value="NZ_CP046266.1"/>
</dbReference>
<gene>
    <name evidence="1" type="ORF">E6W99_00055</name>
</gene>
<dbReference type="InterPro" id="IPR020108">
    <property type="entry name" value="Spore_coat_CotD"/>
</dbReference>
<proteinExistence type="predicted"/>
<dbReference type="Proteomes" id="UP000310334">
    <property type="component" value="Unassembled WGS sequence"/>
</dbReference>
<name>A0A4S4CAC7_9BACI</name>
<organism evidence="1 2">
    <name type="scientific">Metabacillus sediminilitoris</name>
    <dbReference type="NCBI Taxonomy" id="2567941"/>
    <lineage>
        <taxon>Bacteria</taxon>
        <taxon>Bacillati</taxon>
        <taxon>Bacillota</taxon>
        <taxon>Bacilli</taxon>
        <taxon>Bacillales</taxon>
        <taxon>Bacillaceae</taxon>
        <taxon>Metabacillus</taxon>
    </lineage>
</organism>